<feature type="transmembrane region" description="Helical" evidence="1">
    <location>
        <begin position="84"/>
        <end position="110"/>
    </location>
</feature>
<comment type="caution">
    <text evidence="3">The sequence shown here is derived from an EMBL/GenBank/DDBJ whole genome shotgun (WGS) entry which is preliminary data.</text>
</comment>
<keyword evidence="3" id="KW-0378">Hydrolase</keyword>
<organism evidence="3 4">
    <name type="scientific">Gracilibacillus xinjiangensis</name>
    <dbReference type="NCBI Taxonomy" id="1193282"/>
    <lineage>
        <taxon>Bacteria</taxon>
        <taxon>Bacillati</taxon>
        <taxon>Bacillota</taxon>
        <taxon>Bacilli</taxon>
        <taxon>Bacillales</taxon>
        <taxon>Bacillaceae</taxon>
        <taxon>Gracilibacillus</taxon>
    </lineage>
</organism>
<dbReference type="Pfam" id="PF02517">
    <property type="entry name" value="Rce1-like"/>
    <property type="match status" value="1"/>
</dbReference>
<sequence length="270" mass="31302">MTDKRHLRFTAFTRISIVFIFANMIWIFINLLNTYVSDGEYDRFSHFMMGLSITTLTILLLVISCRIENSSWFELGMANFKSNLYAFLFGLIIWLLPASIGTLILVSLNMIEIAVISSWKEIFIHCFILSFTVFLIEALPEELIFRGYIFSKLQKMFKNNLVILLQMLLFTIFGFIIGSIYSVEQFLFIPGFAFILGYFRAKAQNIWLPIGFHLAIMTVTQLLNTIHKHLEVDNFFTLQFAAFILLPSTTGAILLNMEWIKRRILPLVNS</sequence>
<dbReference type="GO" id="GO:0016787">
    <property type="term" value="F:hydrolase activity"/>
    <property type="evidence" value="ECO:0007669"/>
    <property type="project" value="UniProtKB-KW"/>
</dbReference>
<accession>A0ABV8WP88</accession>
<keyword evidence="4" id="KW-1185">Reference proteome</keyword>
<keyword evidence="1" id="KW-0812">Transmembrane</keyword>
<reference evidence="4" key="1">
    <citation type="journal article" date="2019" name="Int. J. Syst. Evol. Microbiol.">
        <title>The Global Catalogue of Microorganisms (GCM) 10K type strain sequencing project: providing services to taxonomists for standard genome sequencing and annotation.</title>
        <authorList>
            <consortium name="The Broad Institute Genomics Platform"/>
            <consortium name="The Broad Institute Genome Sequencing Center for Infectious Disease"/>
            <person name="Wu L."/>
            <person name="Ma J."/>
        </authorList>
    </citation>
    <scope>NUCLEOTIDE SEQUENCE [LARGE SCALE GENOMIC DNA]</scope>
    <source>
        <strain evidence="4">CCUG 37865</strain>
    </source>
</reference>
<gene>
    <name evidence="3" type="ORF">ACFOY7_00590</name>
</gene>
<dbReference type="PANTHER" id="PTHR39430:SF1">
    <property type="entry name" value="PROTEASE"/>
    <property type="match status" value="1"/>
</dbReference>
<feature type="transmembrane region" description="Helical" evidence="1">
    <location>
        <begin position="235"/>
        <end position="255"/>
    </location>
</feature>
<dbReference type="RefSeq" id="WP_390248331.1">
    <property type="nucleotide sequence ID" value="NZ_JBHSDT010000001.1"/>
</dbReference>
<evidence type="ECO:0000256" key="1">
    <source>
        <dbReference type="SAM" id="Phobius"/>
    </source>
</evidence>
<proteinExistence type="predicted"/>
<feature type="transmembrane region" description="Helical" evidence="1">
    <location>
        <begin position="206"/>
        <end position="223"/>
    </location>
</feature>
<feature type="domain" description="CAAX prenyl protease 2/Lysostaphin resistance protein A-like" evidence="2">
    <location>
        <begin position="127"/>
        <end position="216"/>
    </location>
</feature>
<feature type="transmembrane region" description="Helical" evidence="1">
    <location>
        <begin position="183"/>
        <end position="199"/>
    </location>
</feature>
<dbReference type="PANTHER" id="PTHR39430">
    <property type="entry name" value="MEMBRANE-ASSOCIATED PROTEASE-RELATED"/>
    <property type="match status" value="1"/>
</dbReference>
<dbReference type="InterPro" id="IPR003675">
    <property type="entry name" value="Rce1/LyrA-like_dom"/>
</dbReference>
<feature type="transmembrane region" description="Helical" evidence="1">
    <location>
        <begin position="122"/>
        <end position="139"/>
    </location>
</feature>
<feature type="transmembrane region" description="Helical" evidence="1">
    <location>
        <begin position="160"/>
        <end position="177"/>
    </location>
</feature>
<keyword evidence="1" id="KW-0472">Membrane</keyword>
<feature type="transmembrane region" description="Helical" evidence="1">
    <location>
        <begin position="44"/>
        <end position="63"/>
    </location>
</feature>
<dbReference type="EC" id="3.4.-.-" evidence="3"/>
<dbReference type="Proteomes" id="UP001595882">
    <property type="component" value="Unassembled WGS sequence"/>
</dbReference>
<feature type="transmembrane region" description="Helical" evidence="1">
    <location>
        <begin position="12"/>
        <end position="32"/>
    </location>
</feature>
<evidence type="ECO:0000313" key="4">
    <source>
        <dbReference type="Proteomes" id="UP001595882"/>
    </source>
</evidence>
<keyword evidence="1" id="KW-1133">Transmembrane helix</keyword>
<dbReference type="EMBL" id="JBHSDT010000001">
    <property type="protein sequence ID" value="MFC4401595.1"/>
    <property type="molecule type" value="Genomic_DNA"/>
</dbReference>
<evidence type="ECO:0000313" key="3">
    <source>
        <dbReference type="EMBL" id="MFC4401595.1"/>
    </source>
</evidence>
<name>A0ABV8WP88_9BACI</name>
<protein>
    <submittedName>
        <fullName evidence="3">CPBP family intramembrane glutamic endopeptidase</fullName>
        <ecNumber evidence="3">3.4.-.-</ecNumber>
    </submittedName>
</protein>
<evidence type="ECO:0000259" key="2">
    <source>
        <dbReference type="Pfam" id="PF02517"/>
    </source>
</evidence>